<evidence type="ECO:0000256" key="1">
    <source>
        <dbReference type="PROSITE-ProRule" id="PRU01006"/>
    </source>
</evidence>
<organism evidence="2">
    <name type="scientific">Trepomonas sp. PC1</name>
    <dbReference type="NCBI Taxonomy" id="1076344"/>
    <lineage>
        <taxon>Eukaryota</taxon>
        <taxon>Metamonada</taxon>
        <taxon>Diplomonadida</taxon>
        <taxon>Hexamitidae</taxon>
        <taxon>Hexamitinae</taxon>
        <taxon>Trepomonas</taxon>
    </lineage>
</organism>
<evidence type="ECO:0000313" key="2">
    <source>
        <dbReference type="EMBL" id="JAP94030.1"/>
    </source>
</evidence>
<dbReference type="Gene3D" id="2.130.10.110">
    <property type="entry name" value="Clathrin heavy-chain terminal domain"/>
    <property type="match status" value="1"/>
</dbReference>
<dbReference type="PIRSF" id="PIRSF002290">
    <property type="entry name" value="Clathrin_H_chain"/>
    <property type="match status" value="1"/>
</dbReference>
<dbReference type="InterPro" id="IPR000547">
    <property type="entry name" value="Clathrin_H-chain/VPS_repeat"/>
</dbReference>
<protein>
    <submittedName>
        <fullName evidence="2">Clathrin heavy chain</fullName>
    </submittedName>
</protein>
<dbReference type="Gene3D" id="1.25.40.10">
    <property type="entry name" value="Tetratricopeptide repeat domain"/>
    <property type="match status" value="1"/>
</dbReference>
<name>A0A146KB26_9EUKA</name>
<feature type="non-terminal residue" evidence="2">
    <location>
        <position position="1"/>
    </location>
</feature>
<dbReference type="GO" id="GO:0006886">
    <property type="term" value="P:intracellular protein transport"/>
    <property type="evidence" value="ECO:0007669"/>
    <property type="project" value="UniProtKB-UniRule"/>
</dbReference>
<gene>
    <name evidence="2" type="ORF">TPC1_13463</name>
</gene>
<dbReference type="SMR" id="A0A146KB26"/>
<dbReference type="GO" id="GO:0030132">
    <property type="term" value="C:clathrin coat of coated pit"/>
    <property type="evidence" value="ECO:0007669"/>
    <property type="project" value="InterPro"/>
</dbReference>
<dbReference type="SMART" id="SM00299">
    <property type="entry name" value="CLH"/>
    <property type="match status" value="2"/>
</dbReference>
<dbReference type="Pfam" id="PF00637">
    <property type="entry name" value="Clathrin"/>
    <property type="match status" value="3"/>
</dbReference>
<dbReference type="GO" id="GO:0005198">
    <property type="term" value="F:structural molecule activity"/>
    <property type="evidence" value="ECO:0007669"/>
    <property type="project" value="InterPro"/>
</dbReference>
<dbReference type="GO" id="GO:0006898">
    <property type="term" value="P:receptor-mediated endocytosis"/>
    <property type="evidence" value="ECO:0007669"/>
    <property type="project" value="TreeGrafter"/>
</dbReference>
<dbReference type="SUPFAM" id="SSF48371">
    <property type="entry name" value="ARM repeat"/>
    <property type="match status" value="3"/>
</dbReference>
<feature type="repeat" description="CHCR" evidence="1">
    <location>
        <begin position="1461"/>
        <end position="1619"/>
    </location>
</feature>
<dbReference type="PANTHER" id="PTHR10292">
    <property type="entry name" value="CLATHRIN HEAVY CHAIN RELATED"/>
    <property type="match status" value="1"/>
</dbReference>
<dbReference type="PANTHER" id="PTHR10292:SF1">
    <property type="entry name" value="CLATHRIN HEAVY CHAIN"/>
    <property type="match status" value="1"/>
</dbReference>
<dbReference type="InterPro" id="IPR016024">
    <property type="entry name" value="ARM-type_fold"/>
</dbReference>
<proteinExistence type="predicted"/>
<dbReference type="GO" id="GO:0032051">
    <property type="term" value="F:clathrin light chain binding"/>
    <property type="evidence" value="ECO:0007669"/>
    <property type="project" value="InterPro"/>
</dbReference>
<dbReference type="GO" id="GO:0071439">
    <property type="term" value="C:clathrin complex"/>
    <property type="evidence" value="ECO:0007669"/>
    <property type="project" value="InterPro"/>
</dbReference>
<sequence length="1874" mass="213665">IALTIIANATDRQIPEQSLKSSLFSITSEYGFCARDDTSGQPTLRVVNLNDQTQDIAIPMKAEAAILSPSDPTVCILRTNQRLQALSLSTKQGLGAYQFPAPVIIEYWQWVDNERIAIVCNDAVYMWNYKKEEYNLVMQRDPALVAGLNNCKITNFEISSDNDWVILQVMGLDPNTNTVQGNLQFYSISRNVSRVLPSHASTLTTYKEDDVHPQCTILTFAHKPSNSAEIDMNMIEAGPQKDQNGHPLSGFVKKQFKVPINPAIAQTEFPMFMRSSTTYGFSYMVTKSGMLYVHDIGTGIVVFQSHISNRGVFTMSASQHKESLMASPDGMICVLEIEKDLIVDYMMTRLGKPDAAFKLAMRANLRGADKLFTAQFENLFSQRNWREAALLVKKTPSDTLRNAQTLKRFVDAGDTINVGEKAPVLLYLGTMLENDGALQNEAESLELVKQFAIQGKMQQIETYFTAKKLFECEALGDAMLANGLDKLAFKIYNQAQCHEKCILYLIQQNNLDAIVKYADRFPDYKPNYALIIQKGLGMGTGFANDGIERLKMFANSVIEKMDPSQQAEDIVAMAYSFKNFGYIKEGSFLLLEVIKRLQFSELSGPFQTAVLAINLEQNIDLAQALFNKNMLHSFDRQVIYGLCEKAGLYQRAFEFADNNDECLRIAVQYGQQTQKPIFESSEWYANYMRDCGRFSSEYFNHDLQSCVDSLFGFQQALLDVMIDDQRIYANHVAHAFSLLQVIATSTDLIQSAVEVFKAYNLEGSEALFNFLASIFPSSIDPQIHKLYLQCAVQSNKESDIVRVARDSHYITKDDAFQILTQTPSKSDTAVVTALLTICSRYKMSDVLVKFLCETIIKREKQYQFFVNNACPILEQYLTAFAPEEAHVTMQALFDNGVLSSNDVGVLDGIFSIDFLSRILANQNVRDRCDITKVVEVCMHNGKTVKIVRQMLEQRLIAGATDSTTHTSFAKILVECRANECEKYILEDPYYDHYQVCAFIIANEKRRKDSFVQNVALKCAFVGAFNPQQPVEIRNMRCAQFIIEFSFGCAMYRELSTLLLKRGSKVMWEMALQNDFKPTIPDFFTMNNGRTLGQHREQFTTAVAQNSTVQVEKLDEFAVAACIGVFVQIQDQDFKYAKSLMQLLERIILTQGSIHMKTSALHNLLIISSVKARELQKVSQYVKMQELVFDPDVVAPVCIQVGKDQNMPQFFEDSFEIYRRFGRLTEGVDVLIKYMSLERAEKFADQMNQAEVFVVLGTAQLNIAKDYLTAQQPMQTAQLFGKAVRSYIKAKDGSNYRTCIITVFQMSRDYFQTYPNEVIYTFTQLIDYLRAIRTVMFIQGKYAEHIEIDSGLMYCYVKLDKFEELESFLQLVNAGGSGIVPNKGDIQQIGDRAFGEQKFAAAKMLYSKIQNWAKLALTLLKLQDFSNAIDAARRADDVPTWREVNAECLLANQIQLAKTAGMYLVVLPDELPVVSKFYQQNCRIMELIELLESGIEHPQAKAYTSKEANIFTHLALIYAKFMWMIEKTSGQKLMRFLKSNSDKVSIPLVIAEARKNLLWNEIVYMYVLSNENDQAVKEMMKHPGSFDHKQTLQICGYVSQADLLVQLTEFYIKFYPQHLVEFLKVSKLGYFQTEELLEAKRKDFMSVDPNAVLRLVKQYDIERMARPYFELLIDENLLDINNSLVKIYTRQKDAEALIALMKKTTQFDTYQTLEVLTDKDQTPIMRRAAVTLYASLKKFDEGIEYAIRNRFYEEASICAATSENGEKCESMLRMICGKEFPDEKIRKEIFTVAVSRFGKMVRADVVLELAWRFNMIDFAMPFLIGNMRQMSEKIEHLEERIKANELKIRDDVKPAEQFGEFKEAQNDGWGDEQWQ</sequence>
<dbReference type="SUPFAM" id="SSF50989">
    <property type="entry name" value="Clathrin heavy-chain terminal domain"/>
    <property type="match status" value="1"/>
</dbReference>
<dbReference type="PROSITE" id="PS50236">
    <property type="entry name" value="CHCR"/>
    <property type="match status" value="2"/>
</dbReference>
<dbReference type="GO" id="GO:0030130">
    <property type="term" value="C:clathrin coat of trans-Golgi network vesicle"/>
    <property type="evidence" value="ECO:0007669"/>
    <property type="project" value="InterPro"/>
</dbReference>
<dbReference type="InterPro" id="IPR016341">
    <property type="entry name" value="Clathrin_heavy_chain"/>
</dbReference>
<dbReference type="InterPro" id="IPR011990">
    <property type="entry name" value="TPR-like_helical_dom_sf"/>
</dbReference>
<reference evidence="2" key="1">
    <citation type="submission" date="2015-07" db="EMBL/GenBank/DDBJ databases">
        <title>Adaptation to a free-living lifestyle via gene acquisitions in the diplomonad Trepomonas sp. PC1.</title>
        <authorList>
            <person name="Xu F."/>
            <person name="Jerlstrom-Hultqvist J."/>
            <person name="Kolisko M."/>
            <person name="Simpson A.G.B."/>
            <person name="Roger A.J."/>
            <person name="Svard S.G."/>
            <person name="Andersson J.O."/>
        </authorList>
    </citation>
    <scope>NUCLEOTIDE SEQUENCE</scope>
    <source>
        <strain evidence="2">PC1</strain>
    </source>
</reference>
<dbReference type="InterPro" id="IPR016025">
    <property type="entry name" value="Clathrin_H-chain_N"/>
</dbReference>
<dbReference type="InterPro" id="IPR055358">
    <property type="entry name" value="CHCR"/>
</dbReference>
<dbReference type="EMBL" id="GDID01002576">
    <property type="protein sequence ID" value="JAP94030.1"/>
    <property type="molecule type" value="Transcribed_RNA"/>
</dbReference>
<dbReference type="Pfam" id="PF13838">
    <property type="entry name" value="Clathrin_H_link"/>
    <property type="match status" value="1"/>
</dbReference>
<dbReference type="Gene3D" id="1.25.40.730">
    <property type="match status" value="1"/>
</dbReference>
<feature type="repeat" description="CHCR" evidence="1">
    <location>
        <begin position="1286"/>
        <end position="1456"/>
    </location>
</feature>
<accession>A0A146KB26</accession>